<evidence type="ECO:0000313" key="6">
    <source>
        <dbReference type="EMBL" id="CAD8515560.1"/>
    </source>
</evidence>
<evidence type="ECO:0000256" key="3">
    <source>
        <dbReference type="SAM" id="Coils"/>
    </source>
</evidence>
<keyword evidence="2" id="KW-0067">ATP-binding</keyword>
<dbReference type="Gene3D" id="3.30.200.20">
    <property type="entry name" value="Phosphorylase Kinase, domain 1"/>
    <property type="match status" value="1"/>
</dbReference>
<dbReference type="InterPro" id="IPR017441">
    <property type="entry name" value="Protein_kinase_ATP_BS"/>
</dbReference>
<gene>
    <name evidence="6" type="ORF">MCOM1403_LOCUS2985</name>
</gene>
<dbReference type="GO" id="GO:0005524">
    <property type="term" value="F:ATP binding"/>
    <property type="evidence" value="ECO:0007669"/>
    <property type="project" value="UniProtKB-UniRule"/>
</dbReference>
<evidence type="ECO:0000256" key="1">
    <source>
        <dbReference type="ARBA" id="ARBA00008874"/>
    </source>
</evidence>
<reference evidence="6" key="1">
    <citation type="submission" date="2021-01" db="EMBL/GenBank/DDBJ databases">
        <authorList>
            <person name="Corre E."/>
            <person name="Pelletier E."/>
            <person name="Niang G."/>
            <person name="Scheremetjew M."/>
            <person name="Finn R."/>
            <person name="Kale V."/>
            <person name="Holt S."/>
            <person name="Cochrane G."/>
            <person name="Meng A."/>
            <person name="Brown T."/>
            <person name="Cohen L."/>
        </authorList>
    </citation>
    <scope>NUCLEOTIDE SEQUENCE</scope>
    <source>
        <strain evidence="6">CCMP1723</strain>
    </source>
</reference>
<protein>
    <recommendedName>
        <fullName evidence="5">Protein kinase domain-containing protein</fullName>
    </recommendedName>
</protein>
<feature type="region of interest" description="Disordered" evidence="4">
    <location>
        <begin position="394"/>
        <end position="463"/>
    </location>
</feature>
<dbReference type="PANTHER" id="PTHR48014:SF21">
    <property type="entry name" value="SERINE_THREONINE-PROTEIN KINASE FRAY2"/>
    <property type="match status" value="1"/>
</dbReference>
<accession>A0A7S0IA48</accession>
<feature type="binding site" evidence="2">
    <location>
        <position position="62"/>
    </location>
    <ligand>
        <name>ATP</name>
        <dbReference type="ChEBI" id="CHEBI:30616"/>
    </ligand>
</feature>
<name>A0A7S0IA48_MICPS</name>
<feature type="region of interest" description="Disordered" evidence="4">
    <location>
        <begin position="323"/>
        <end position="356"/>
    </location>
</feature>
<comment type="similarity">
    <text evidence="1">Belongs to the protein kinase superfamily. STE Ser/Thr protein kinase family. STE20 subfamily.</text>
</comment>
<dbReference type="SMART" id="SM00220">
    <property type="entry name" value="S_TKc"/>
    <property type="match status" value="1"/>
</dbReference>
<dbReference type="InterPro" id="IPR047173">
    <property type="entry name" value="STRAD_A/B-like"/>
</dbReference>
<dbReference type="InterPro" id="IPR011009">
    <property type="entry name" value="Kinase-like_dom_sf"/>
</dbReference>
<keyword evidence="2" id="KW-0547">Nucleotide-binding</keyword>
<feature type="compositionally biased region" description="Basic and acidic residues" evidence="4">
    <location>
        <begin position="422"/>
        <end position="432"/>
    </location>
</feature>
<feature type="domain" description="Protein kinase" evidence="5">
    <location>
        <begin position="31"/>
        <end position="295"/>
    </location>
</feature>
<dbReference type="PANTHER" id="PTHR48014">
    <property type="entry name" value="SERINE/THREONINE-PROTEIN KINASE FRAY2"/>
    <property type="match status" value="1"/>
</dbReference>
<dbReference type="InterPro" id="IPR000719">
    <property type="entry name" value="Prot_kinase_dom"/>
</dbReference>
<evidence type="ECO:0000256" key="4">
    <source>
        <dbReference type="SAM" id="MobiDB-lite"/>
    </source>
</evidence>
<dbReference type="GO" id="GO:0043539">
    <property type="term" value="F:protein serine/threonine kinase activator activity"/>
    <property type="evidence" value="ECO:0007669"/>
    <property type="project" value="InterPro"/>
</dbReference>
<dbReference type="FunFam" id="1.10.510.10:FF:000947">
    <property type="entry name" value="serine/threonine-protein kinase OSR1"/>
    <property type="match status" value="1"/>
</dbReference>
<feature type="compositionally biased region" description="Polar residues" evidence="4">
    <location>
        <begin position="399"/>
        <end position="412"/>
    </location>
</feature>
<dbReference type="EMBL" id="HBEQ01003841">
    <property type="protein sequence ID" value="CAD8515560.1"/>
    <property type="molecule type" value="Transcribed_RNA"/>
</dbReference>
<dbReference type="PROSITE" id="PS50011">
    <property type="entry name" value="PROTEIN_KINASE_DOM"/>
    <property type="match status" value="1"/>
</dbReference>
<organism evidence="6">
    <name type="scientific">Micromonas pusilla</name>
    <name type="common">Picoplanktonic green alga</name>
    <name type="synonym">Chromulina pusilla</name>
    <dbReference type="NCBI Taxonomy" id="38833"/>
    <lineage>
        <taxon>Eukaryota</taxon>
        <taxon>Viridiplantae</taxon>
        <taxon>Chlorophyta</taxon>
        <taxon>Mamiellophyceae</taxon>
        <taxon>Mamiellales</taxon>
        <taxon>Mamiellaceae</taxon>
        <taxon>Micromonas</taxon>
    </lineage>
</organism>
<feature type="coiled-coil region" evidence="3">
    <location>
        <begin position="536"/>
        <end position="563"/>
    </location>
</feature>
<evidence type="ECO:0000259" key="5">
    <source>
        <dbReference type="PROSITE" id="PS50011"/>
    </source>
</evidence>
<dbReference type="Pfam" id="PF00069">
    <property type="entry name" value="Pkinase"/>
    <property type="match status" value="1"/>
</dbReference>
<dbReference type="GO" id="GO:0004672">
    <property type="term" value="F:protein kinase activity"/>
    <property type="evidence" value="ECO:0007669"/>
    <property type="project" value="InterPro"/>
</dbReference>
<dbReference type="PROSITE" id="PS00107">
    <property type="entry name" value="PROTEIN_KINASE_ATP"/>
    <property type="match status" value="1"/>
</dbReference>
<dbReference type="AlphaFoldDB" id="A0A7S0IA48"/>
<dbReference type="SUPFAM" id="SSF56112">
    <property type="entry name" value="Protein kinase-like (PK-like)"/>
    <property type="match status" value="1"/>
</dbReference>
<keyword evidence="3" id="KW-0175">Coiled coil</keyword>
<dbReference type="Gene3D" id="1.10.510.10">
    <property type="entry name" value="Transferase(Phosphotransferase) domain 1"/>
    <property type="match status" value="1"/>
</dbReference>
<sequence length="580" mass="63356">MLSSSSAALRRNNSFFESTPKVQYPTQASDYRLMEEIGRGVSAKVYRAECIPLNNERVAVKKLDLEDQDPGHLEEIRREVASMSMLSHPNLVMAHCSFVEGQYLWIVMPFCGGGSALNIMKWSHPKGLDETSIATILKEVLKALDYFHRNGNIHRDVKAGNILIDDNGSVKIGDFGVSAASWGSGAKPHATFVGTPCWMAPEVMEQVNGYDWHADIWSLGITVLELCHGHAPFAKYPPMKVLLMTLQNPPPQLEAEQAESGHHFSRALRDFVSICLQKDPSKRPSAAKLLEHKFLKEAKKPDFLVKHLLDGIPTLGDRTARLNEREKARQAQRAAAVAAGGLSSAPSTEAAEEKRSNAEYLKGVSRWDFDMDAIRAEAAAMTLDDDKLPTVVEGEALPTSGNDSGFNSPRGGSSQSQSQQHSSEEKRVEQKGRFTVIDDDANKSGVNSAGGSADNLSRATSVQKGRFTVMEEDGDGGAGAVSKTTSAKATQGSSVIIGSSEPESGTVAAAAKAAIEREMDPPKLKPRRLYDASESAGEIAKMLREMHDEMEEQQEKITVLVDDNRWLRKRVLELEAMLGQ</sequence>
<evidence type="ECO:0000256" key="2">
    <source>
        <dbReference type="PROSITE-ProRule" id="PRU10141"/>
    </source>
</evidence>
<proteinExistence type="inferred from homology"/>
<feature type="compositionally biased region" description="Low complexity" evidence="4">
    <location>
        <begin position="331"/>
        <end position="345"/>
    </location>
</feature>
<feature type="compositionally biased region" description="Polar residues" evidence="4">
    <location>
        <begin position="444"/>
        <end position="463"/>
    </location>
</feature>